<dbReference type="WBParaSite" id="PS1159_v2.g18940.t1">
    <property type="protein sequence ID" value="PS1159_v2.g18940.t1"/>
    <property type="gene ID" value="PS1159_v2.g18940"/>
</dbReference>
<proteinExistence type="predicted"/>
<dbReference type="Proteomes" id="UP000887580">
    <property type="component" value="Unplaced"/>
</dbReference>
<protein>
    <submittedName>
        <fullName evidence="2">Uncharacterized protein</fullName>
    </submittedName>
</protein>
<sequence length="101" mass="11668">MLASIWIDLLIFTCIAPLGPIIYTFHPLITGKFLPFCIMHLSYNVSFIIILSRKIYLHYSIKSNVLPTTNNKEYVVSPLGKNLPANVTFDSYFNELKKQWN</sequence>
<reference evidence="2" key="1">
    <citation type="submission" date="2022-11" db="UniProtKB">
        <authorList>
            <consortium name="WormBaseParasite"/>
        </authorList>
    </citation>
    <scope>IDENTIFICATION</scope>
</reference>
<name>A0AC35FMC8_9BILA</name>
<evidence type="ECO:0000313" key="1">
    <source>
        <dbReference type="Proteomes" id="UP000887580"/>
    </source>
</evidence>
<accession>A0AC35FMC8</accession>
<evidence type="ECO:0000313" key="2">
    <source>
        <dbReference type="WBParaSite" id="PS1159_v2.g18940.t1"/>
    </source>
</evidence>
<organism evidence="1 2">
    <name type="scientific">Panagrolaimus sp. PS1159</name>
    <dbReference type="NCBI Taxonomy" id="55785"/>
    <lineage>
        <taxon>Eukaryota</taxon>
        <taxon>Metazoa</taxon>
        <taxon>Ecdysozoa</taxon>
        <taxon>Nematoda</taxon>
        <taxon>Chromadorea</taxon>
        <taxon>Rhabditida</taxon>
        <taxon>Tylenchina</taxon>
        <taxon>Panagrolaimomorpha</taxon>
        <taxon>Panagrolaimoidea</taxon>
        <taxon>Panagrolaimidae</taxon>
        <taxon>Panagrolaimus</taxon>
    </lineage>
</organism>